<protein>
    <submittedName>
        <fullName evidence="4">TetR/AcrR family transcriptional regulator</fullName>
    </submittedName>
</protein>
<reference evidence="4 5" key="1">
    <citation type="submission" date="2021-02" db="EMBL/GenBank/DDBJ databases">
        <title>Taxonomically Unique Crown Gall-Associated Xanthomonas Stains Have Deficiency in Virulence Repertories.</title>
        <authorList>
            <person name="Mafakheri H."/>
            <person name="Taghavi S.M."/>
            <person name="Dimkic I."/>
            <person name="Nemanja K."/>
            <person name="Osdaghi E."/>
        </authorList>
    </citation>
    <scope>NUCLEOTIDE SEQUENCE [LARGE SCALE GENOMIC DNA]</scope>
    <source>
        <strain evidence="4 5">FX4</strain>
    </source>
</reference>
<feature type="domain" description="HTH tetR-type" evidence="3">
    <location>
        <begin position="20"/>
        <end position="80"/>
    </location>
</feature>
<evidence type="ECO:0000259" key="3">
    <source>
        <dbReference type="PROSITE" id="PS50977"/>
    </source>
</evidence>
<name>A0ABS3B7T5_9XANT</name>
<accession>A0ABS3B7T5</accession>
<proteinExistence type="predicted"/>
<dbReference type="SUPFAM" id="SSF46689">
    <property type="entry name" value="Homeodomain-like"/>
    <property type="match status" value="1"/>
</dbReference>
<dbReference type="Pfam" id="PF00440">
    <property type="entry name" value="TetR_N"/>
    <property type="match status" value="1"/>
</dbReference>
<dbReference type="Pfam" id="PF14246">
    <property type="entry name" value="TetR_C_7"/>
    <property type="match status" value="1"/>
</dbReference>
<keyword evidence="1 2" id="KW-0238">DNA-binding</keyword>
<evidence type="ECO:0000313" key="5">
    <source>
        <dbReference type="Proteomes" id="UP000695802"/>
    </source>
</evidence>
<dbReference type="RefSeq" id="WP_206230838.1">
    <property type="nucleotide sequence ID" value="NZ_JAFIWB010000029.1"/>
</dbReference>
<dbReference type="PROSITE" id="PS50977">
    <property type="entry name" value="HTH_TETR_2"/>
    <property type="match status" value="1"/>
</dbReference>
<dbReference type="InterPro" id="IPR009057">
    <property type="entry name" value="Homeodomain-like_sf"/>
</dbReference>
<dbReference type="PANTHER" id="PTHR30055:SF146">
    <property type="entry name" value="HTH-TYPE TRANSCRIPTIONAL DUAL REGULATOR CECR"/>
    <property type="match status" value="1"/>
</dbReference>
<sequence length="231" mass="25229">MPRQTAVPVRARRRAHGAAREKRAAILHAARQLFSRNGFDHTNMDAIAAFADVSKATVYAHFANKDALFRATVDAMVEEMPDRWDALLATRGPLPLRLTAVAHDLMEMTAAPMLQAIHRMLALSTQLSQQRADTYWDLCFARYDRAMQRFLHAEIRHGTLAIADVAQASAQFFGLIASASVLRGLLTGAPSAPPRPGANCVESAVALFVRGYRAEANPAPATRRRSAASTP</sequence>
<dbReference type="InterPro" id="IPR039536">
    <property type="entry name" value="TetR_C_Proteobacteria"/>
</dbReference>
<dbReference type="EMBL" id="JAFIWB010000029">
    <property type="protein sequence ID" value="MBN6104385.1"/>
    <property type="molecule type" value="Genomic_DNA"/>
</dbReference>
<keyword evidence="5" id="KW-1185">Reference proteome</keyword>
<organism evidence="4 5">
    <name type="scientific">Xanthomonas bonasiae</name>
    <dbReference type="NCBI Taxonomy" id="2810351"/>
    <lineage>
        <taxon>Bacteria</taxon>
        <taxon>Pseudomonadati</taxon>
        <taxon>Pseudomonadota</taxon>
        <taxon>Gammaproteobacteria</taxon>
        <taxon>Lysobacterales</taxon>
        <taxon>Lysobacteraceae</taxon>
        <taxon>Xanthomonas</taxon>
    </lineage>
</organism>
<dbReference type="InterPro" id="IPR001647">
    <property type="entry name" value="HTH_TetR"/>
</dbReference>
<gene>
    <name evidence="4" type="ORF">JR064_19660</name>
</gene>
<evidence type="ECO:0000313" key="4">
    <source>
        <dbReference type="EMBL" id="MBN6104385.1"/>
    </source>
</evidence>
<dbReference type="InterPro" id="IPR050109">
    <property type="entry name" value="HTH-type_TetR-like_transc_reg"/>
</dbReference>
<dbReference type="PANTHER" id="PTHR30055">
    <property type="entry name" value="HTH-TYPE TRANSCRIPTIONAL REGULATOR RUTR"/>
    <property type="match status" value="1"/>
</dbReference>
<dbReference type="Gene3D" id="1.10.10.60">
    <property type="entry name" value="Homeodomain-like"/>
    <property type="match status" value="1"/>
</dbReference>
<dbReference type="InterPro" id="IPR036271">
    <property type="entry name" value="Tet_transcr_reg_TetR-rel_C_sf"/>
</dbReference>
<comment type="caution">
    <text evidence="4">The sequence shown here is derived from an EMBL/GenBank/DDBJ whole genome shotgun (WGS) entry which is preliminary data.</text>
</comment>
<dbReference type="PRINTS" id="PR00455">
    <property type="entry name" value="HTHTETR"/>
</dbReference>
<dbReference type="Gene3D" id="1.10.357.10">
    <property type="entry name" value="Tetracycline Repressor, domain 2"/>
    <property type="match status" value="1"/>
</dbReference>
<evidence type="ECO:0000256" key="2">
    <source>
        <dbReference type="PROSITE-ProRule" id="PRU00335"/>
    </source>
</evidence>
<evidence type="ECO:0000256" key="1">
    <source>
        <dbReference type="ARBA" id="ARBA00023125"/>
    </source>
</evidence>
<dbReference type="SUPFAM" id="SSF48498">
    <property type="entry name" value="Tetracyclin repressor-like, C-terminal domain"/>
    <property type="match status" value="1"/>
</dbReference>
<dbReference type="Proteomes" id="UP000695802">
    <property type="component" value="Unassembled WGS sequence"/>
</dbReference>
<feature type="DNA-binding region" description="H-T-H motif" evidence="2">
    <location>
        <begin position="43"/>
        <end position="62"/>
    </location>
</feature>